<dbReference type="RefSeq" id="WP_014393051.1">
    <property type="nucleotide sequence ID" value="NC_017030.1"/>
</dbReference>
<dbReference type="PANTHER" id="PTHR37397">
    <property type="entry name" value="SI:CH211-183D21.1"/>
    <property type="match status" value="1"/>
</dbReference>
<dbReference type="Gene3D" id="2.60.40.1220">
    <property type="match status" value="1"/>
</dbReference>
<keyword evidence="4" id="KW-1185">Reference proteome</keyword>
<sequence>MLKQSLKRSWLPALVTTVFVTVGTGCGDECVDQFDCRDKGSAPAGQAWTCNADNKCELRKLNIPPEEDAGTDVDAGTDAGTTTTASEQIAAFLAAPAGALATPQPVSGAFVTFIKPEVAGSSSTEASGFFLQAEANGPAMFVRGSASTTAVAVGDLVTLNVTEKEIVSGLNVAKTVTDLTVESKNNDVSGLKADISGVSSFEDAGTTGVYESRLVTVSGKLETGVSSGSAFTAFPLITTGEQSPSPLRLRVPTTLSTDLDLVLGCDVAVPAGIVWRFNAQPQVSVFAPEQLTITSCPAPSALAATATSSTQVRMTFDRRIAPASITAAATQFTFDNGLQAQSATVNGKDVLVTTTEQTAGAQYTVQVSGVTDTQGKAIVTPNSTQFQGFSLLAVHGGRVVLTGTGFTGATAVTIGGTAQTFTVDSDTQITVTNVPDTTPVGASQPVEITTPAGAVSAGALPVAHLVINELDADTPGTDVLEFVEISTGVPNLSVSGFSLVMFNGSNDQSYLAVDISGKADANGLLLVGNAGVTPTPAVTFANETLQNGADAVGIYQAPASAFPNGTVPSTTNLIDTLVYDTADADDTGLLDALLGTGPERVQIDETGTSGGSAANSIQRCGTARKDGRVFSRVAAPTPGAVNACQ</sequence>
<dbReference type="EMBL" id="CP003389">
    <property type="protein sequence ID" value="AFE03333.1"/>
    <property type="molecule type" value="Genomic_DNA"/>
</dbReference>
<dbReference type="PANTHER" id="PTHR37397:SF1">
    <property type="entry name" value="LTD DOMAIN-CONTAINING PROTEIN"/>
    <property type="match status" value="1"/>
</dbReference>
<dbReference type="Pfam" id="PF13205">
    <property type="entry name" value="Big_5"/>
    <property type="match status" value="1"/>
</dbReference>
<gene>
    <name evidence="3" type="ordered locus">COCOR_00198</name>
</gene>
<dbReference type="STRING" id="1144275.COCOR_00198"/>
<dbReference type="AlphaFoldDB" id="H8MWI8"/>
<dbReference type="KEGG" id="ccx:COCOR_00198"/>
<protein>
    <recommendedName>
        <fullName evidence="2">SbsA Ig-like domain-containing protein</fullName>
    </recommendedName>
</protein>
<dbReference type="eggNOG" id="COG0823">
    <property type="taxonomic scope" value="Bacteria"/>
</dbReference>
<dbReference type="InterPro" id="IPR014756">
    <property type="entry name" value="Ig_E-set"/>
</dbReference>
<dbReference type="InterPro" id="IPR013783">
    <property type="entry name" value="Ig-like_fold"/>
</dbReference>
<feature type="domain" description="SbsA Ig-like" evidence="2">
    <location>
        <begin position="291"/>
        <end position="386"/>
    </location>
</feature>
<dbReference type="PROSITE" id="PS51257">
    <property type="entry name" value="PROKAR_LIPOPROTEIN"/>
    <property type="match status" value="1"/>
</dbReference>
<name>H8MWI8_CORCM</name>
<dbReference type="Proteomes" id="UP000007587">
    <property type="component" value="Chromosome"/>
</dbReference>
<reference evidence="3 4" key="1">
    <citation type="journal article" date="2012" name="J. Bacteriol.">
        <title>Complete Genome Sequence of the Fruiting Myxobacterium Corallococcus coralloides DSM 2259.</title>
        <authorList>
            <person name="Huntley S."/>
            <person name="Zhang Y."/>
            <person name="Treuner-Lange A."/>
            <person name="Kneip S."/>
            <person name="Sensen C.W."/>
            <person name="Sogaard-Andersen L."/>
        </authorList>
    </citation>
    <scope>NUCLEOTIDE SEQUENCE [LARGE SCALE GENOMIC DNA]</scope>
    <source>
        <strain evidence="4">ATCC 25202 / DSM 2259 / NBRC 100086 / M2</strain>
    </source>
</reference>
<evidence type="ECO:0000256" key="1">
    <source>
        <dbReference type="ARBA" id="ARBA00022729"/>
    </source>
</evidence>
<dbReference type="InParanoid" id="H8MWI8"/>
<accession>H8MWI8</accession>
<evidence type="ECO:0000259" key="2">
    <source>
        <dbReference type="Pfam" id="PF13205"/>
    </source>
</evidence>
<dbReference type="HOGENOM" id="CLU_424364_0_0_7"/>
<dbReference type="Gene3D" id="2.60.40.10">
    <property type="entry name" value="Immunoglobulins"/>
    <property type="match status" value="1"/>
</dbReference>
<dbReference type="InterPro" id="IPR032812">
    <property type="entry name" value="SbsA_Ig"/>
</dbReference>
<dbReference type="InterPro" id="IPR014755">
    <property type="entry name" value="Cu-Rt/internalin_Ig-like"/>
</dbReference>
<dbReference type="SUPFAM" id="SSF81296">
    <property type="entry name" value="E set domains"/>
    <property type="match status" value="1"/>
</dbReference>
<evidence type="ECO:0000313" key="3">
    <source>
        <dbReference type="EMBL" id="AFE03333.1"/>
    </source>
</evidence>
<reference evidence="4" key="2">
    <citation type="submission" date="2012-03" db="EMBL/GenBank/DDBJ databases">
        <title>Genome sequence of the fruiting myxobacterium Corallococcus coralloides DSM 2259.</title>
        <authorList>
            <person name="Huntley S."/>
            <person name="Zhang Y."/>
            <person name="Treuner-Lange A."/>
            <person name="Sensen C.W."/>
            <person name="Sogaard-Andersen L."/>
        </authorList>
    </citation>
    <scope>NUCLEOTIDE SEQUENCE [LARGE SCALE GENOMIC DNA]</scope>
    <source>
        <strain evidence="4">ATCC 25202 / DSM 2259 / NBRC 100086 / M2</strain>
    </source>
</reference>
<dbReference type="eggNOG" id="COG2356">
    <property type="taxonomic scope" value="Bacteria"/>
</dbReference>
<evidence type="ECO:0000313" key="4">
    <source>
        <dbReference type="Proteomes" id="UP000007587"/>
    </source>
</evidence>
<keyword evidence="1" id="KW-0732">Signal</keyword>
<organism evidence="3 4">
    <name type="scientific">Corallococcus coralloides (strain ATCC 25202 / DSM 2259 / NBRC 100086 / M2)</name>
    <name type="common">Myxococcus coralloides</name>
    <dbReference type="NCBI Taxonomy" id="1144275"/>
    <lineage>
        <taxon>Bacteria</taxon>
        <taxon>Pseudomonadati</taxon>
        <taxon>Myxococcota</taxon>
        <taxon>Myxococcia</taxon>
        <taxon>Myxococcales</taxon>
        <taxon>Cystobacterineae</taxon>
        <taxon>Myxococcaceae</taxon>
        <taxon>Corallococcus</taxon>
    </lineage>
</organism>
<proteinExistence type="predicted"/>